<dbReference type="GO" id="GO:0016491">
    <property type="term" value="F:oxidoreductase activity"/>
    <property type="evidence" value="ECO:0007669"/>
    <property type="project" value="UniProtKB-ARBA"/>
</dbReference>
<comment type="caution">
    <text evidence="9">The sequence shown here is derived from an EMBL/GenBank/DDBJ whole genome shotgun (WGS) entry which is preliminary data.</text>
</comment>
<keyword evidence="10" id="KW-1185">Reference proteome</keyword>
<feature type="transmembrane region" description="Helical" evidence="7">
    <location>
        <begin position="12"/>
        <end position="34"/>
    </location>
</feature>
<evidence type="ECO:0000259" key="8">
    <source>
        <dbReference type="PROSITE" id="PS51379"/>
    </source>
</evidence>
<evidence type="ECO:0000256" key="2">
    <source>
        <dbReference type="ARBA" id="ARBA00022485"/>
    </source>
</evidence>
<sequence length="243" mass="26962">MVMKRQQMRKALILLLFTSIPATLFYVSPIILLMGTSEGIATGSMILFIITFLSSLILGRFWCGWLCPMGGFQELCEGIQDKPVSGGRLNLIKYGVWVFWVILIISTLLSAGGIHSVNIFYSTTSGVSLTEPISYLVYFIIFGGIFLFAIISGKRGFCHYICPTCVLLIIGRKVRNLFRWPALHLSGDNNLCTGCSRCSTVCPMGLDVKEMVEKGQMENTECILCASCSDICPKNAITYDFRN</sequence>
<keyword evidence="7" id="KW-0812">Transmembrane</keyword>
<dbReference type="Pfam" id="PF13237">
    <property type="entry name" value="Fer4_10"/>
    <property type="match status" value="1"/>
</dbReference>
<dbReference type="Pfam" id="PF12801">
    <property type="entry name" value="Fer4_5"/>
    <property type="match status" value="2"/>
</dbReference>
<dbReference type="GO" id="GO:0046872">
    <property type="term" value="F:metal ion binding"/>
    <property type="evidence" value="ECO:0007669"/>
    <property type="project" value="UniProtKB-KW"/>
</dbReference>
<dbReference type="InterPro" id="IPR051684">
    <property type="entry name" value="Electron_Trans/Redox"/>
</dbReference>
<feature type="transmembrane region" description="Helical" evidence="7">
    <location>
        <begin position="40"/>
        <end position="63"/>
    </location>
</feature>
<dbReference type="InterPro" id="IPR017896">
    <property type="entry name" value="4Fe4S_Fe-S-bd"/>
</dbReference>
<feature type="transmembrane region" description="Helical" evidence="7">
    <location>
        <begin position="97"/>
        <end position="121"/>
    </location>
</feature>
<keyword evidence="4" id="KW-0249">Electron transport</keyword>
<evidence type="ECO:0000313" key="9">
    <source>
        <dbReference type="EMBL" id="PWR72110.1"/>
    </source>
</evidence>
<keyword evidence="1" id="KW-0813">Transport</keyword>
<dbReference type="InterPro" id="IPR017900">
    <property type="entry name" value="4Fe4S_Fe_S_CS"/>
</dbReference>
<feature type="transmembrane region" description="Helical" evidence="7">
    <location>
        <begin position="133"/>
        <end position="151"/>
    </location>
</feature>
<evidence type="ECO:0000256" key="6">
    <source>
        <dbReference type="ARBA" id="ARBA00023014"/>
    </source>
</evidence>
<dbReference type="PROSITE" id="PS00198">
    <property type="entry name" value="4FE4S_FER_1"/>
    <property type="match status" value="1"/>
</dbReference>
<dbReference type="EMBL" id="QGMY01000007">
    <property type="protein sequence ID" value="PWR72110.1"/>
    <property type="molecule type" value="Genomic_DNA"/>
</dbReference>
<dbReference type="Gene3D" id="3.30.70.20">
    <property type="match status" value="1"/>
</dbReference>
<dbReference type="GO" id="GO:0005886">
    <property type="term" value="C:plasma membrane"/>
    <property type="evidence" value="ECO:0007669"/>
    <property type="project" value="TreeGrafter"/>
</dbReference>
<dbReference type="SUPFAM" id="SSF54862">
    <property type="entry name" value="4Fe-4S ferredoxins"/>
    <property type="match status" value="1"/>
</dbReference>
<dbReference type="GO" id="GO:0051539">
    <property type="term" value="F:4 iron, 4 sulfur cluster binding"/>
    <property type="evidence" value="ECO:0007669"/>
    <property type="project" value="UniProtKB-KW"/>
</dbReference>
<evidence type="ECO:0000256" key="3">
    <source>
        <dbReference type="ARBA" id="ARBA00022723"/>
    </source>
</evidence>
<evidence type="ECO:0000313" key="10">
    <source>
        <dbReference type="Proteomes" id="UP000245657"/>
    </source>
</evidence>
<keyword evidence="7" id="KW-0472">Membrane</keyword>
<feature type="domain" description="4Fe-4S ferredoxin-type" evidence="8">
    <location>
        <begin position="183"/>
        <end position="211"/>
    </location>
</feature>
<dbReference type="PANTHER" id="PTHR30176">
    <property type="entry name" value="FERREDOXIN-TYPE PROTEIN NAPH"/>
    <property type="match status" value="1"/>
</dbReference>
<keyword evidence="2" id="KW-0004">4Fe-4S</keyword>
<evidence type="ECO:0000256" key="1">
    <source>
        <dbReference type="ARBA" id="ARBA00022448"/>
    </source>
</evidence>
<accession>A0A2V2N0H4</accession>
<keyword evidence="7" id="KW-1133">Transmembrane helix</keyword>
<dbReference type="PANTHER" id="PTHR30176:SF3">
    <property type="entry name" value="FERREDOXIN-TYPE PROTEIN NAPH"/>
    <property type="match status" value="1"/>
</dbReference>
<feature type="domain" description="4Fe-4S ferredoxin-type" evidence="8">
    <location>
        <begin position="213"/>
        <end position="242"/>
    </location>
</feature>
<evidence type="ECO:0000256" key="4">
    <source>
        <dbReference type="ARBA" id="ARBA00022982"/>
    </source>
</evidence>
<protein>
    <submittedName>
        <fullName evidence="9">4Fe-4S ferredoxin</fullName>
    </submittedName>
</protein>
<evidence type="ECO:0000256" key="5">
    <source>
        <dbReference type="ARBA" id="ARBA00023004"/>
    </source>
</evidence>
<keyword evidence="5" id="KW-0408">Iron</keyword>
<dbReference type="AlphaFoldDB" id="A0A2V2N0H4"/>
<name>A0A2V2N0H4_9EURY</name>
<evidence type="ECO:0000256" key="7">
    <source>
        <dbReference type="SAM" id="Phobius"/>
    </source>
</evidence>
<proteinExistence type="predicted"/>
<reference evidence="9 10" key="1">
    <citation type="submission" date="2018-05" db="EMBL/GenBank/DDBJ databases">
        <title>Draft genome of Methanospirillum lacunae Ki8-1.</title>
        <authorList>
            <person name="Dueholm M.S."/>
            <person name="Nielsen P.H."/>
            <person name="Bakmann L.F."/>
            <person name="Otzen D.E."/>
        </authorList>
    </citation>
    <scope>NUCLEOTIDE SEQUENCE [LARGE SCALE GENOMIC DNA]</scope>
    <source>
        <strain evidence="9 10">Ki8-1</strain>
    </source>
</reference>
<keyword evidence="3" id="KW-0479">Metal-binding</keyword>
<dbReference type="Proteomes" id="UP000245657">
    <property type="component" value="Unassembled WGS sequence"/>
</dbReference>
<gene>
    <name evidence="9" type="ORF">DK846_08970</name>
</gene>
<organism evidence="9 10">
    <name type="scientific">Methanospirillum lacunae</name>
    <dbReference type="NCBI Taxonomy" id="668570"/>
    <lineage>
        <taxon>Archaea</taxon>
        <taxon>Methanobacteriati</taxon>
        <taxon>Methanobacteriota</taxon>
        <taxon>Stenosarchaea group</taxon>
        <taxon>Methanomicrobia</taxon>
        <taxon>Methanomicrobiales</taxon>
        <taxon>Methanospirillaceae</taxon>
        <taxon>Methanospirillum</taxon>
    </lineage>
</organism>
<dbReference type="PROSITE" id="PS51379">
    <property type="entry name" value="4FE4S_FER_2"/>
    <property type="match status" value="2"/>
</dbReference>
<keyword evidence="6" id="KW-0411">Iron-sulfur</keyword>